<keyword evidence="4" id="KW-1185">Reference proteome</keyword>
<keyword evidence="1" id="KW-0597">Phosphoprotein</keyword>
<accession>A0A9W6FQD7</accession>
<dbReference type="RefSeq" id="WP_281881970.1">
    <property type="nucleotide sequence ID" value="NZ_BSDP01000001.1"/>
</dbReference>
<evidence type="ECO:0000256" key="1">
    <source>
        <dbReference type="ARBA" id="ARBA00022553"/>
    </source>
</evidence>
<dbReference type="CDD" id="cd00060">
    <property type="entry name" value="FHA"/>
    <property type="match status" value="1"/>
</dbReference>
<dbReference type="InterPro" id="IPR000253">
    <property type="entry name" value="FHA_dom"/>
</dbReference>
<dbReference type="Proteomes" id="UP001144396">
    <property type="component" value="Unassembled WGS sequence"/>
</dbReference>
<dbReference type="Pfam" id="PF00498">
    <property type="entry name" value="FHA"/>
    <property type="match status" value="1"/>
</dbReference>
<name>A0A9W6FQD7_9MICO</name>
<feature type="domain" description="FHA" evidence="2">
    <location>
        <begin position="253"/>
        <end position="310"/>
    </location>
</feature>
<sequence length="335" mass="34090">MDEGRVFIGAGDGLPDWDVVVGRAFLAAVAAPADARTLAGLGRLADDPGALVEELVGVLPTAAADAAGFALVRFDDDGPGARRVTAVVRGDAALDLRSPGGSRRFDDRGIRPFHLAEFGDVTSLLIRSAAAGLDGPHDGEHVGGPGATARGPVVGWSCDAAHAATDVDEETRARRAPTTDTQLVLPVPVPPAPATPVGGVPAVGADRPAASAFRIGDAPSQPLEGPVYVGRRPSPPRIPGGVAPTLHAVPSALPAVSSTHVELRPVGRTVVVTDLHSRNGTTVIGPSGTRRRLRGGESVVVAPGSRLDIGGTLVEILAVAEDRVREPLTDEGQGT</sequence>
<reference evidence="3" key="1">
    <citation type="submission" date="2022-12" db="EMBL/GenBank/DDBJ databases">
        <title>Reference genome sequencing for broad-spectrum identification of bacterial and archaeal isolates by mass spectrometry.</title>
        <authorList>
            <person name="Sekiguchi Y."/>
            <person name="Tourlousse D.M."/>
        </authorList>
    </citation>
    <scope>NUCLEOTIDE SEQUENCE</scope>
    <source>
        <strain evidence="3">14</strain>
    </source>
</reference>
<evidence type="ECO:0000313" key="4">
    <source>
        <dbReference type="Proteomes" id="UP001144396"/>
    </source>
</evidence>
<protein>
    <recommendedName>
        <fullName evidence="2">FHA domain-containing protein</fullName>
    </recommendedName>
</protein>
<organism evidence="3 4">
    <name type="scientific">Agromyces rhizosphaerae</name>
    <dbReference type="NCBI Taxonomy" id="88374"/>
    <lineage>
        <taxon>Bacteria</taxon>
        <taxon>Bacillati</taxon>
        <taxon>Actinomycetota</taxon>
        <taxon>Actinomycetes</taxon>
        <taxon>Micrococcales</taxon>
        <taxon>Microbacteriaceae</taxon>
        <taxon>Agromyces</taxon>
    </lineage>
</organism>
<dbReference type="InterPro" id="IPR008984">
    <property type="entry name" value="SMAD_FHA_dom_sf"/>
</dbReference>
<evidence type="ECO:0000313" key="3">
    <source>
        <dbReference type="EMBL" id="GLI25968.1"/>
    </source>
</evidence>
<proteinExistence type="predicted"/>
<dbReference type="AlphaFoldDB" id="A0A9W6FQD7"/>
<dbReference type="SUPFAM" id="SSF49879">
    <property type="entry name" value="SMAD/FHA domain"/>
    <property type="match status" value="1"/>
</dbReference>
<evidence type="ECO:0000259" key="2">
    <source>
        <dbReference type="Pfam" id="PF00498"/>
    </source>
</evidence>
<dbReference type="EMBL" id="BSDP01000001">
    <property type="protein sequence ID" value="GLI25968.1"/>
    <property type="molecule type" value="Genomic_DNA"/>
</dbReference>
<gene>
    <name evidence="3" type="ORF">ARHIZOSPH14_02100</name>
</gene>
<dbReference type="Gene3D" id="2.60.200.20">
    <property type="match status" value="1"/>
</dbReference>
<comment type="caution">
    <text evidence="3">The sequence shown here is derived from an EMBL/GenBank/DDBJ whole genome shotgun (WGS) entry which is preliminary data.</text>
</comment>